<gene>
    <name evidence="12" type="primary">fluC</name>
    <name evidence="12" type="synonym">crcB</name>
    <name evidence="13" type="ORF">A6768_18185</name>
</gene>
<keyword evidence="8 12" id="KW-0472">Membrane</keyword>
<dbReference type="GO" id="GO:0062054">
    <property type="term" value="F:fluoride channel activity"/>
    <property type="evidence" value="ECO:0007669"/>
    <property type="project" value="UniProtKB-UniRule"/>
</dbReference>
<evidence type="ECO:0000256" key="7">
    <source>
        <dbReference type="ARBA" id="ARBA00023065"/>
    </source>
</evidence>
<evidence type="ECO:0000256" key="10">
    <source>
        <dbReference type="ARBA" id="ARBA00035120"/>
    </source>
</evidence>
<evidence type="ECO:0000256" key="1">
    <source>
        <dbReference type="ARBA" id="ARBA00004651"/>
    </source>
</evidence>
<sequence>MTNIFLVMGGGAVGAALRYLLGRFAGQMAPGAAWPWGTFAANLIGGFAMGLLAGWLARVSTASGEPMRLLLGVGVLGGFTTFSSFSLETMLMIERGQIGLALGYALFSLVGAVVALALGLTVMRSVAA</sequence>
<dbReference type="GeneID" id="57778779"/>
<evidence type="ECO:0000256" key="2">
    <source>
        <dbReference type="ARBA" id="ARBA00022475"/>
    </source>
</evidence>
<evidence type="ECO:0000256" key="8">
    <source>
        <dbReference type="ARBA" id="ARBA00023136"/>
    </source>
</evidence>
<dbReference type="GO" id="GO:0005886">
    <property type="term" value="C:plasma membrane"/>
    <property type="evidence" value="ECO:0007669"/>
    <property type="project" value="UniProtKB-SubCell"/>
</dbReference>
<keyword evidence="7 12" id="KW-0406">Ion transport</keyword>
<keyword evidence="9 12" id="KW-0407">Ion channel</keyword>
<dbReference type="PANTHER" id="PTHR28259:SF1">
    <property type="entry name" value="FLUORIDE EXPORT PROTEIN 1-RELATED"/>
    <property type="match status" value="1"/>
</dbReference>
<organism evidence="13 14">
    <name type="scientific">Sphingobium yanoikuyae</name>
    <name type="common">Sphingomonas yanoikuyae</name>
    <dbReference type="NCBI Taxonomy" id="13690"/>
    <lineage>
        <taxon>Bacteria</taxon>
        <taxon>Pseudomonadati</taxon>
        <taxon>Pseudomonadota</taxon>
        <taxon>Alphaproteobacteria</taxon>
        <taxon>Sphingomonadales</taxon>
        <taxon>Sphingomonadaceae</taxon>
        <taxon>Sphingobium</taxon>
    </lineage>
</organism>
<feature type="transmembrane region" description="Helical" evidence="12">
    <location>
        <begin position="69"/>
        <end position="87"/>
    </location>
</feature>
<protein>
    <recommendedName>
        <fullName evidence="12">Fluoride-specific ion channel FluC</fullName>
    </recommendedName>
</protein>
<comment type="catalytic activity">
    <reaction evidence="11">
        <text>fluoride(in) = fluoride(out)</text>
        <dbReference type="Rhea" id="RHEA:76159"/>
        <dbReference type="ChEBI" id="CHEBI:17051"/>
    </reaction>
    <physiologicalReaction direction="left-to-right" evidence="11">
        <dbReference type="Rhea" id="RHEA:76160"/>
    </physiologicalReaction>
</comment>
<keyword evidence="12" id="KW-0479">Metal-binding</keyword>
<comment type="similarity">
    <text evidence="10 12">Belongs to the fluoride channel Fluc/FEX (TC 1.A.43) family.</text>
</comment>
<keyword evidence="2 12" id="KW-1003">Cell membrane</keyword>
<accession>A0A291N3N9</accession>
<evidence type="ECO:0000256" key="5">
    <source>
        <dbReference type="ARBA" id="ARBA00022989"/>
    </source>
</evidence>
<evidence type="ECO:0000313" key="14">
    <source>
        <dbReference type="Proteomes" id="UP000219422"/>
    </source>
</evidence>
<proteinExistence type="inferred from homology"/>
<dbReference type="KEGG" id="sya:A6768_18185"/>
<dbReference type="GO" id="GO:0140114">
    <property type="term" value="P:cellular detoxification of fluoride"/>
    <property type="evidence" value="ECO:0007669"/>
    <property type="project" value="UniProtKB-UniRule"/>
</dbReference>
<evidence type="ECO:0000256" key="9">
    <source>
        <dbReference type="ARBA" id="ARBA00023303"/>
    </source>
</evidence>
<name>A0A291N3N9_SPHYA</name>
<evidence type="ECO:0000256" key="4">
    <source>
        <dbReference type="ARBA" id="ARBA00022692"/>
    </source>
</evidence>
<reference evidence="13 14" key="1">
    <citation type="submission" date="2017-10" db="EMBL/GenBank/DDBJ databases">
        <title>Sphingobium yanoikuyae S72.</title>
        <authorList>
            <person name="Sanchez E."/>
            <person name="Bustos P."/>
            <person name="Mendoza P."/>
            <person name="Guo X."/>
            <person name="Mendoza A."/>
        </authorList>
    </citation>
    <scope>NUCLEOTIDE SEQUENCE [LARGE SCALE GENOMIC DNA]</scope>
    <source>
        <strain evidence="13 14">S72</strain>
    </source>
</reference>
<keyword evidence="3" id="KW-0997">Cell inner membrane</keyword>
<dbReference type="NCBIfam" id="TIGR00494">
    <property type="entry name" value="crcB"/>
    <property type="match status" value="1"/>
</dbReference>
<keyword evidence="6 12" id="KW-0915">Sodium</keyword>
<keyword evidence="4 12" id="KW-0812">Transmembrane</keyword>
<dbReference type="EMBL" id="CP023741">
    <property type="protein sequence ID" value="ATI81738.1"/>
    <property type="molecule type" value="Genomic_DNA"/>
</dbReference>
<keyword evidence="12" id="KW-0813">Transport</keyword>
<dbReference type="GO" id="GO:0046872">
    <property type="term" value="F:metal ion binding"/>
    <property type="evidence" value="ECO:0007669"/>
    <property type="project" value="UniProtKB-KW"/>
</dbReference>
<comment type="activity regulation">
    <text evidence="12">Na(+) is not transported, but it plays an essential structural role and its presence is essential for fluoride channel function.</text>
</comment>
<comment type="function">
    <text evidence="12">Fluoride-specific ion channel. Important for reducing fluoride concentration in the cell, thus reducing its toxicity.</text>
</comment>
<evidence type="ECO:0000256" key="6">
    <source>
        <dbReference type="ARBA" id="ARBA00023053"/>
    </source>
</evidence>
<comment type="subcellular location">
    <subcellularLocation>
        <location evidence="1 12">Cell membrane</location>
        <topology evidence="1 12">Multi-pass membrane protein</topology>
    </subcellularLocation>
</comment>
<dbReference type="RefSeq" id="WP_097384577.1">
    <property type="nucleotide sequence ID" value="NZ_CP023741.1"/>
</dbReference>
<dbReference type="Proteomes" id="UP000219422">
    <property type="component" value="Chromosome"/>
</dbReference>
<dbReference type="AlphaFoldDB" id="A0A291N3N9"/>
<dbReference type="PANTHER" id="PTHR28259">
    <property type="entry name" value="FLUORIDE EXPORT PROTEIN 1-RELATED"/>
    <property type="match status" value="1"/>
</dbReference>
<dbReference type="Pfam" id="PF02537">
    <property type="entry name" value="CRCB"/>
    <property type="match status" value="1"/>
</dbReference>
<feature type="binding site" evidence="12">
    <location>
        <position position="80"/>
    </location>
    <ligand>
        <name>Na(+)</name>
        <dbReference type="ChEBI" id="CHEBI:29101"/>
        <note>structural</note>
    </ligand>
</feature>
<feature type="transmembrane region" description="Helical" evidence="12">
    <location>
        <begin position="99"/>
        <end position="123"/>
    </location>
</feature>
<evidence type="ECO:0000256" key="12">
    <source>
        <dbReference type="HAMAP-Rule" id="MF_00454"/>
    </source>
</evidence>
<evidence type="ECO:0000313" key="13">
    <source>
        <dbReference type="EMBL" id="ATI81738.1"/>
    </source>
</evidence>
<keyword evidence="5 12" id="KW-1133">Transmembrane helix</keyword>
<evidence type="ECO:0000256" key="3">
    <source>
        <dbReference type="ARBA" id="ARBA00022519"/>
    </source>
</evidence>
<evidence type="ECO:0000256" key="11">
    <source>
        <dbReference type="ARBA" id="ARBA00035585"/>
    </source>
</evidence>
<feature type="binding site" evidence="12">
    <location>
        <position position="77"/>
    </location>
    <ligand>
        <name>Na(+)</name>
        <dbReference type="ChEBI" id="CHEBI:29101"/>
        <note>structural</note>
    </ligand>
</feature>
<dbReference type="HAMAP" id="MF_00454">
    <property type="entry name" value="FluC"/>
    <property type="match status" value="1"/>
</dbReference>
<dbReference type="InterPro" id="IPR003691">
    <property type="entry name" value="FluC"/>
</dbReference>
<dbReference type="NCBIfam" id="NF010791">
    <property type="entry name" value="PRK14195.1"/>
    <property type="match status" value="1"/>
</dbReference>
<feature type="transmembrane region" description="Helical" evidence="12">
    <location>
        <begin position="34"/>
        <end position="57"/>
    </location>
</feature>